<dbReference type="GO" id="GO:0000398">
    <property type="term" value="P:mRNA splicing, via spliceosome"/>
    <property type="evidence" value="ECO:0007669"/>
    <property type="project" value="EnsemblFungi"/>
</dbReference>
<accession>A0A1D8PHX6</accession>
<dbReference type="SUPFAM" id="SSF54928">
    <property type="entry name" value="RNA-binding domain, RBD"/>
    <property type="match status" value="1"/>
</dbReference>
<dbReference type="STRING" id="237561.A0A1D8PHX6"/>
<dbReference type="EMBL" id="CP017624">
    <property type="protein sequence ID" value="AOW27705.1"/>
    <property type="molecule type" value="Genomic_DNA"/>
</dbReference>
<dbReference type="RefSeq" id="XP_714851.2">
    <property type="nucleotide sequence ID" value="XM_709758.2"/>
</dbReference>
<evidence type="ECO:0000256" key="5">
    <source>
        <dbReference type="PROSITE-ProRule" id="PRU00176"/>
    </source>
</evidence>
<dbReference type="AlphaFoldDB" id="A0A1D8PHX6"/>
<name>A0A1D8PHX6_CANAL</name>
<dbReference type="VEuPathDB" id="FungiDB:C2_07060W_A"/>
<dbReference type="PANTHER" id="PTHR48030:SF3">
    <property type="entry name" value="SPLICING FACTOR 3B SUBUNIT 4"/>
    <property type="match status" value="1"/>
</dbReference>
<gene>
    <name evidence="8" type="primary">HSH49</name>
    <name evidence="9" type="ordered locus">CAALFM_C207060WA</name>
    <name evidence="8" type="ordered locus">orf19.9801</name>
</gene>
<dbReference type="KEGG" id="cal:CAALFM_C207060WA"/>
<dbReference type="Pfam" id="PF00076">
    <property type="entry name" value="RRM_1"/>
    <property type="match status" value="2"/>
</dbReference>
<evidence type="ECO:0000313" key="8">
    <source>
        <dbReference type="CGD" id="CAL0000197531"/>
    </source>
</evidence>
<comment type="subcellular location">
    <subcellularLocation>
        <location evidence="1">Nucleus</location>
    </subcellularLocation>
</comment>
<dbReference type="CDD" id="cd12334">
    <property type="entry name" value="RRM1_SF3B4"/>
    <property type="match status" value="1"/>
</dbReference>
<reference evidence="9 10" key="3">
    <citation type="journal article" date="2013" name="Genome Biol.">
        <title>Assembly of a phased diploid Candida albicans genome facilitates allele-specific measurements and provides a simple model for repeat and indel structure.</title>
        <authorList>
            <person name="Muzzey D."/>
            <person name="Schwartz K."/>
            <person name="Weissman J.S."/>
            <person name="Sherlock G."/>
        </authorList>
    </citation>
    <scope>NUCLEOTIDE SEQUENCE [LARGE SCALE GENOMIC DNA]</scope>
    <source>
        <strain evidence="10">SC5314 / ATCC MYA-2876</strain>
    </source>
</reference>
<reference evidence="9 10" key="1">
    <citation type="journal article" date="2004" name="Proc. Natl. Acad. Sci. U.S.A.">
        <title>The diploid genome sequence of Candida albicans.</title>
        <authorList>
            <person name="Jones T."/>
            <person name="Federspiel N.A."/>
            <person name="Chibana H."/>
            <person name="Dungan J."/>
            <person name="Kalman S."/>
            <person name="Magee B.B."/>
            <person name="Newport G."/>
            <person name="Thorstenson Y.R."/>
            <person name="Agabian N."/>
            <person name="Magee P.T."/>
            <person name="Davis R.W."/>
            <person name="Scherer S."/>
        </authorList>
    </citation>
    <scope>NUCLEOTIDE SEQUENCE [LARGE SCALE GENOMIC DNA]</scope>
    <source>
        <strain evidence="10">SC5314 / ATCC MYA-2876</strain>
    </source>
</reference>
<dbReference type="GO" id="GO:0044180">
    <property type="term" value="P:filamentous growth of a unicellular organism"/>
    <property type="evidence" value="ECO:0000315"/>
    <property type="project" value="CGD"/>
</dbReference>
<evidence type="ECO:0000313" key="10">
    <source>
        <dbReference type="Proteomes" id="UP000000559"/>
    </source>
</evidence>
<dbReference type="Gene3D" id="3.30.70.330">
    <property type="match status" value="2"/>
</dbReference>
<protein>
    <submittedName>
        <fullName evidence="9">U2 snRNP complex subunit</fullName>
    </submittedName>
</protein>
<keyword evidence="2" id="KW-0677">Repeat</keyword>
<feature type="compositionally biased region" description="Basic residues" evidence="6">
    <location>
        <begin position="246"/>
        <end position="259"/>
    </location>
</feature>
<evidence type="ECO:0000256" key="6">
    <source>
        <dbReference type="SAM" id="MobiDB-lite"/>
    </source>
</evidence>
<dbReference type="InterPro" id="IPR034158">
    <property type="entry name" value="SF3B4_RRM1"/>
</dbReference>
<dbReference type="GeneID" id="3643500"/>
<dbReference type="InterPro" id="IPR000504">
    <property type="entry name" value="RRM_dom"/>
</dbReference>
<dbReference type="InterPro" id="IPR012677">
    <property type="entry name" value="Nucleotide-bd_a/b_plait_sf"/>
</dbReference>
<evidence type="ECO:0000259" key="7">
    <source>
        <dbReference type="PROSITE" id="PS50102"/>
    </source>
</evidence>
<evidence type="ECO:0000256" key="3">
    <source>
        <dbReference type="ARBA" id="ARBA00022884"/>
    </source>
</evidence>
<dbReference type="OMA" id="IVWELMI"/>
<keyword evidence="4" id="KW-0539">Nucleus</keyword>
<dbReference type="PROSITE" id="PS50102">
    <property type="entry name" value="RRM"/>
    <property type="match status" value="2"/>
</dbReference>
<dbReference type="OrthoDB" id="10259687at2759"/>
<keyword evidence="10" id="KW-1185">Reference proteome</keyword>
<sequence>MSIIFRKRLDSDRNIDASLYFGNIDPQVTELLMYELFIQFGPVKSINMPKDRILKTHQGYGFVEFKNSADAKYTMEILRGIRLYGKALKLKRIDAKSQSSTNNPNNQTIGTFVQSDLINPNYIDVGAKLFINNLNPLVDESFLMDTFSKFGTLIRNPIIRRDSEGHSLGYGFLTYDDFESSDLCIQKMNNTILMNNKIAISYAFKDLSVDGKKSRHGDQVERKLAESAKKNNLLVTKTSKAGTTKGNKRKNKPHKVTKP</sequence>
<dbReference type="PANTHER" id="PTHR48030">
    <property type="entry name" value="SPLICING FACTOR 3B SUBUNIT 4"/>
    <property type="match status" value="1"/>
</dbReference>
<evidence type="ECO:0000313" key="9">
    <source>
        <dbReference type="EMBL" id="AOW27705.1"/>
    </source>
</evidence>
<dbReference type="InterPro" id="IPR052084">
    <property type="entry name" value="SF3B4_spliceosome_assoc"/>
</dbReference>
<dbReference type="SMART" id="SM00360">
    <property type="entry name" value="RRM"/>
    <property type="match status" value="2"/>
</dbReference>
<organism evidence="9 10">
    <name type="scientific">Candida albicans (strain SC5314 / ATCC MYA-2876)</name>
    <name type="common">Yeast</name>
    <dbReference type="NCBI Taxonomy" id="237561"/>
    <lineage>
        <taxon>Eukaryota</taxon>
        <taxon>Fungi</taxon>
        <taxon>Dikarya</taxon>
        <taxon>Ascomycota</taxon>
        <taxon>Saccharomycotina</taxon>
        <taxon>Pichiomycetes</taxon>
        <taxon>Debaryomycetaceae</taxon>
        <taxon>Candida/Lodderomyces clade</taxon>
        <taxon>Candida</taxon>
    </lineage>
</organism>
<dbReference type="FunFam" id="3.30.70.330:FF:001468">
    <property type="entry name" value="U2 snRNP complex subunit"/>
    <property type="match status" value="1"/>
</dbReference>
<evidence type="ECO:0000256" key="4">
    <source>
        <dbReference type="ARBA" id="ARBA00023242"/>
    </source>
</evidence>
<dbReference type="GO" id="GO:0003723">
    <property type="term" value="F:RNA binding"/>
    <property type="evidence" value="ECO:0000318"/>
    <property type="project" value="GO_Central"/>
</dbReference>
<feature type="region of interest" description="Disordered" evidence="6">
    <location>
        <begin position="228"/>
        <end position="259"/>
    </location>
</feature>
<dbReference type="GO" id="GO:0071004">
    <property type="term" value="C:U2-type prespliceosome"/>
    <property type="evidence" value="ECO:0007669"/>
    <property type="project" value="EnsemblFungi"/>
</dbReference>
<dbReference type="eggNOG" id="KOG0131">
    <property type="taxonomic scope" value="Eukaryota"/>
</dbReference>
<dbReference type="GO" id="GO:1990904">
    <property type="term" value="C:ribonucleoprotein complex"/>
    <property type="evidence" value="ECO:0000318"/>
    <property type="project" value="GO_Central"/>
</dbReference>
<proteinExistence type="predicted"/>
<dbReference type="Proteomes" id="UP000000559">
    <property type="component" value="Chromosome 2"/>
</dbReference>
<dbReference type="GO" id="GO:0005686">
    <property type="term" value="C:U2 snRNP"/>
    <property type="evidence" value="ECO:0007669"/>
    <property type="project" value="EnsemblFungi"/>
</dbReference>
<dbReference type="InterPro" id="IPR035979">
    <property type="entry name" value="RBD_domain_sf"/>
</dbReference>
<reference evidence="9 10" key="2">
    <citation type="journal article" date="2007" name="Genome Biol.">
        <title>Assembly of the Candida albicans genome into sixteen supercontigs aligned on the eight chromosomes.</title>
        <authorList>
            <person name="van het Hoog M."/>
            <person name="Rast T.J."/>
            <person name="Martchenko M."/>
            <person name="Grindle S."/>
            <person name="Dignard D."/>
            <person name="Hogues H."/>
            <person name="Cuomo C."/>
            <person name="Berriman M."/>
            <person name="Scherer S."/>
            <person name="Magee B.B."/>
            <person name="Whiteway M."/>
            <person name="Chibana H."/>
            <person name="Nantel A."/>
            <person name="Magee P.T."/>
        </authorList>
    </citation>
    <scope>GENOME REANNOTATION</scope>
    <source>
        <strain evidence="10">SC5314 / ATCC MYA-2876</strain>
    </source>
</reference>
<feature type="compositionally biased region" description="Polar residues" evidence="6">
    <location>
        <begin position="233"/>
        <end position="245"/>
    </location>
</feature>
<keyword evidence="3 5" id="KW-0694">RNA-binding</keyword>
<evidence type="ECO:0000256" key="2">
    <source>
        <dbReference type="ARBA" id="ARBA00022737"/>
    </source>
</evidence>
<evidence type="ECO:0000256" key="1">
    <source>
        <dbReference type="ARBA" id="ARBA00004123"/>
    </source>
</evidence>
<dbReference type="SMR" id="A0A1D8PHX6"/>
<dbReference type="FunCoup" id="A0A1D8PHX6">
    <property type="interactions" value="365"/>
</dbReference>
<feature type="domain" description="RRM" evidence="7">
    <location>
        <begin position="127"/>
        <end position="205"/>
    </location>
</feature>
<feature type="domain" description="RRM" evidence="7">
    <location>
        <begin position="17"/>
        <end position="95"/>
    </location>
</feature>
<dbReference type="CGD" id="CAL0000197531">
    <property type="gene designation" value="HSH49"/>
</dbReference>
<dbReference type="InParanoid" id="A0A1D8PHX6"/>
<dbReference type="FunFam" id="3.30.70.330:FF:001696">
    <property type="match status" value="1"/>
</dbReference>